<dbReference type="Proteomes" id="UP001500879">
    <property type="component" value="Unassembled WGS sequence"/>
</dbReference>
<dbReference type="EMBL" id="BAAABX010000003">
    <property type="protein sequence ID" value="GAA0384230.1"/>
    <property type="molecule type" value="Genomic_DNA"/>
</dbReference>
<organism evidence="2 3">
    <name type="scientific">Streptomyces luteireticuli</name>
    <dbReference type="NCBI Taxonomy" id="173858"/>
    <lineage>
        <taxon>Bacteria</taxon>
        <taxon>Bacillati</taxon>
        <taxon>Actinomycetota</taxon>
        <taxon>Actinomycetes</taxon>
        <taxon>Kitasatosporales</taxon>
        <taxon>Streptomycetaceae</taxon>
        <taxon>Streptomyces</taxon>
    </lineage>
</organism>
<evidence type="ECO:0000259" key="1">
    <source>
        <dbReference type="Pfam" id="PF14028"/>
    </source>
</evidence>
<dbReference type="RefSeq" id="WP_344018487.1">
    <property type="nucleotide sequence ID" value="NZ_BAAABX010000003.1"/>
</dbReference>
<dbReference type="Pfam" id="PF14028">
    <property type="entry name" value="Lant_dehydr_C"/>
    <property type="match status" value="1"/>
</dbReference>
<accession>A0ABN0Y6D4</accession>
<dbReference type="InterPro" id="IPR023809">
    <property type="entry name" value="Thiopep_bacteriocin_synth_dom"/>
</dbReference>
<evidence type="ECO:0000313" key="3">
    <source>
        <dbReference type="Proteomes" id="UP001500879"/>
    </source>
</evidence>
<evidence type="ECO:0000313" key="2">
    <source>
        <dbReference type="EMBL" id="GAA0384230.1"/>
    </source>
</evidence>
<dbReference type="NCBIfam" id="TIGR03891">
    <property type="entry name" value="thiopep_ocin"/>
    <property type="match status" value="1"/>
</dbReference>
<proteinExistence type="predicted"/>
<keyword evidence="3" id="KW-1185">Reference proteome</keyword>
<gene>
    <name evidence="2" type="ORF">GCM10010357_01400</name>
</gene>
<comment type="caution">
    <text evidence="2">The sequence shown here is derived from an EMBL/GenBank/DDBJ whole genome shotgun (WGS) entry which is preliminary data.</text>
</comment>
<protein>
    <recommendedName>
        <fullName evidence="1">Thiopeptide-type bacteriocin biosynthesis domain-containing protein</fullName>
    </recommendedName>
</protein>
<reference evidence="2 3" key="1">
    <citation type="journal article" date="2019" name="Int. J. Syst. Evol. Microbiol.">
        <title>The Global Catalogue of Microorganisms (GCM) 10K type strain sequencing project: providing services to taxonomists for standard genome sequencing and annotation.</title>
        <authorList>
            <consortium name="The Broad Institute Genomics Platform"/>
            <consortium name="The Broad Institute Genome Sequencing Center for Infectious Disease"/>
            <person name="Wu L."/>
            <person name="Ma J."/>
        </authorList>
    </citation>
    <scope>NUCLEOTIDE SEQUENCE [LARGE SCALE GENOMIC DNA]</scope>
    <source>
        <strain evidence="2 3">JCM 4788</strain>
    </source>
</reference>
<feature type="domain" description="Thiopeptide-type bacteriocin biosynthesis" evidence="1">
    <location>
        <begin position="59"/>
        <end position="321"/>
    </location>
</feature>
<name>A0ABN0Y6D4_9ACTN</name>
<sequence length="325" mass="35289">MEGFISPEVVEAAVLAVLGGASLEETAAGAPMAVAALRDAMEAYRAAGAAALEGRQDGWHQVHVEFPDWPSAEQAAVTRLWPVMRDSEAAGIISQWWYIRKAPCWRLRCRPGANTTFREMASVVAKALDSLIAERAIVRWRETVYEAETYAFGGSGSMDVAHRLFHHDSRNVLGYLARQDHGDLLGRRETSILLCSVLLRGAAQEWGEQGDVWARVTEMRAGGTGGEPSEQVSSLAPALRRLMTTNTNADVLTGDGGPLAFLSEWAHAFHRAGTELGQLSRDGGLGRGLRGVLSRHVVFHWNRLGMPLQEQTVLARAARDAVLGA</sequence>